<keyword evidence="1" id="KW-1133">Transmembrane helix</keyword>
<dbReference type="EMBL" id="AAXB02000005">
    <property type="protein sequence ID" value="EDM63259.1"/>
    <property type="molecule type" value="Genomic_DNA"/>
</dbReference>
<comment type="caution">
    <text evidence="2">The sequence shown here is derived from an EMBL/GenBank/DDBJ whole genome shotgun (WGS) entry which is preliminary data.</text>
</comment>
<protein>
    <submittedName>
        <fullName evidence="2">Uncharacterized protein</fullName>
    </submittedName>
</protein>
<organism evidence="2 3">
    <name type="scientific">Dorea longicatena DSM 13814</name>
    <dbReference type="NCBI Taxonomy" id="411462"/>
    <lineage>
        <taxon>Bacteria</taxon>
        <taxon>Bacillati</taxon>
        <taxon>Bacillota</taxon>
        <taxon>Clostridia</taxon>
        <taxon>Lachnospirales</taxon>
        <taxon>Lachnospiraceae</taxon>
        <taxon>Dorea</taxon>
    </lineage>
</organism>
<evidence type="ECO:0000313" key="2">
    <source>
        <dbReference type="EMBL" id="EDM63259.1"/>
    </source>
</evidence>
<dbReference type="Proteomes" id="UP000004016">
    <property type="component" value="Unassembled WGS sequence"/>
</dbReference>
<keyword evidence="1" id="KW-0472">Membrane</keyword>
<gene>
    <name evidence="2" type="ORF">DORLON_01270</name>
</gene>
<name>A6BG48_9FIRM</name>
<feature type="transmembrane region" description="Helical" evidence="1">
    <location>
        <begin position="20"/>
        <end position="40"/>
    </location>
</feature>
<reference evidence="2 3" key="1">
    <citation type="submission" date="2007-03" db="EMBL/GenBank/DDBJ databases">
        <authorList>
            <person name="Fulton L."/>
            <person name="Clifton S."/>
            <person name="Fulton B."/>
            <person name="Xu J."/>
            <person name="Minx P."/>
            <person name="Pepin K.H."/>
            <person name="Johnson M."/>
            <person name="Thiruvilangam P."/>
            <person name="Bhonagiri V."/>
            <person name="Nash W.E."/>
            <person name="Mardis E.R."/>
            <person name="Wilson R.K."/>
        </authorList>
    </citation>
    <scope>NUCLEOTIDE SEQUENCE [LARGE SCALE GENOMIC DNA]</scope>
    <source>
        <strain evidence="2 3">DSM 13814</strain>
    </source>
</reference>
<dbReference type="HOGENOM" id="CLU_124342_0_0_9"/>
<sequence>MLEYLLWNIEYRRFIVKTFTIVLLVILVILIVACVALYFVGKKAEKKQADQQAQLDAVAQTVSILVIDKGRMKLKDAGLPDIVLENTPKYLRRSKVPVVKAKVGPKIMTLMCDAQVYPLIPVKKEVKATISGIYITAVKGVRGPLDVPEKKKGFFARLRNK</sequence>
<proteinExistence type="predicted"/>
<accession>A6BG48</accession>
<dbReference type="AlphaFoldDB" id="A6BG48"/>
<reference evidence="2 3" key="2">
    <citation type="submission" date="2007-04" db="EMBL/GenBank/DDBJ databases">
        <title>Draft genome sequence of Dorea longicatena (DSM 13814).</title>
        <authorList>
            <person name="Sudarsanam P."/>
            <person name="Ley R."/>
            <person name="Guruge J."/>
            <person name="Turnbaugh P.J."/>
            <person name="Mahowald M."/>
            <person name="Liep D."/>
            <person name="Gordon J."/>
        </authorList>
    </citation>
    <scope>NUCLEOTIDE SEQUENCE [LARGE SCALE GENOMIC DNA]</scope>
    <source>
        <strain evidence="2 3">DSM 13814</strain>
    </source>
</reference>
<evidence type="ECO:0000256" key="1">
    <source>
        <dbReference type="SAM" id="Phobius"/>
    </source>
</evidence>
<evidence type="ECO:0000313" key="3">
    <source>
        <dbReference type="Proteomes" id="UP000004016"/>
    </source>
</evidence>
<keyword evidence="1" id="KW-0812">Transmembrane</keyword>
<dbReference type="eggNOG" id="ENOG50313SJ">
    <property type="taxonomic scope" value="Bacteria"/>
</dbReference>